<protein>
    <submittedName>
        <fullName evidence="2">P-loop NTPase fold protein</fullName>
    </submittedName>
</protein>
<evidence type="ECO:0000313" key="2">
    <source>
        <dbReference type="EMBL" id="MFC6886451.1"/>
    </source>
</evidence>
<dbReference type="Gene3D" id="3.40.50.300">
    <property type="entry name" value="P-loop containing nucleotide triphosphate hydrolases"/>
    <property type="match status" value="1"/>
</dbReference>
<dbReference type="InterPro" id="IPR052754">
    <property type="entry name" value="NTPase_KAP_P-loop"/>
</dbReference>
<organism evidence="2 3">
    <name type="scientific">Actinomadura yumaensis</name>
    <dbReference type="NCBI Taxonomy" id="111807"/>
    <lineage>
        <taxon>Bacteria</taxon>
        <taxon>Bacillati</taxon>
        <taxon>Actinomycetota</taxon>
        <taxon>Actinomycetes</taxon>
        <taxon>Streptosporangiales</taxon>
        <taxon>Thermomonosporaceae</taxon>
        <taxon>Actinomadura</taxon>
    </lineage>
</organism>
<proteinExistence type="predicted"/>
<evidence type="ECO:0000259" key="1">
    <source>
        <dbReference type="Pfam" id="PF07693"/>
    </source>
</evidence>
<sequence>MIPLTDNPLAFLHEDAYGFRPFVEQLDAAVAQARPLPLTVGVFGAWGTGKSSFLGMWSDLLAEQPRNRQVRFNPWKYDRKVEVWAALLHTILGELKKEERLREKAGRLARAATWLSLRAGLGSAATLATAGIVRPEHVNELLDTFAQNDADEYSQVNTFEDEFAEAVEEFVGPEGRLVVFVDDLDRCTPEAAMTVLESLKLFVGHARCVFVLALDVDVLAAVATNKFGVDLKGAPEEAISGMNYLEKIVQLPFFLPDVEFATLRATLAPYVEGLGGNEAFWELVRVGLGTNPRRVKRFVNVLNLAVAALGWDTGPAETATGGQDPHWKQLQLAELLIIRGQHRAFFRTLTQHPEAWQLLERAGGDMARPGGGRDLALSQLPPYLRPFADDAALMSLLDTRPGGRYEHPPAPGPDEVVRLFSTLHRAAGPLPDEQSSVAPPQPA</sequence>
<name>A0ABW2CZQ4_9ACTN</name>
<dbReference type="Pfam" id="PF07693">
    <property type="entry name" value="KAP_NTPase"/>
    <property type="match status" value="1"/>
</dbReference>
<keyword evidence="3" id="KW-1185">Reference proteome</keyword>
<dbReference type="EMBL" id="JBHSXS010000053">
    <property type="protein sequence ID" value="MFC6886451.1"/>
    <property type="molecule type" value="Genomic_DNA"/>
</dbReference>
<dbReference type="PANTHER" id="PTHR22674:SF6">
    <property type="entry name" value="NTPASE KAP FAMILY P-LOOP DOMAIN-CONTAINING PROTEIN 1"/>
    <property type="match status" value="1"/>
</dbReference>
<gene>
    <name evidence="2" type="ORF">ACFQKB_42290</name>
</gene>
<dbReference type="RefSeq" id="WP_378064100.1">
    <property type="nucleotide sequence ID" value="NZ_JBHSXS010000053.1"/>
</dbReference>
<dbReference type="InterPro" id="IPR011646">
    <property type="entry name" value="KAP_P-loop"/>
</dbReference>
<reference evidence="3" key="1">
    <citation type="journal article" date="2019" name="Int. J. Syst. Evol. Microbiol.">
        <title>The Global Catalogue of Microorganisms (GCM) 10K type strain sequencing project: providing services to taxonomists for standard genome sequencing and annotation.</title>
        <authorList>
            <consortium name="The Broad Institute Genomics Platform"/>
            <consortium name="The Broad Institute Genome Sequencing Center for Infectious Disease"/>
            <person name="Wu L."/>
            <person name="Ma J."/>
        </authorList>
    </citation>
    <scope>NUCLEOTIDE SEQUENCE [LARGE SCALE GENOMIC DNA]</scope>
    <source>
        <strain evidence="3">JCM 3369</strain>
    </source>
</reference>
<dbReference type="Proteomes" id="UP001596380">
    <property type="component" value="Unassembled WGS sequence"/>
</dbReference>
<comment type="caution">
    <text evidence="2">The sequence shown here is derived from an EMBL/GenBank/DDBJ whole genome shotgun (WGS) entry which is preliminary data.</text>
</comment>
<feature type="domain" description="KAP NTPase" evidence="1">
    <location>
        <begin position="20"/>
        <end position="304"/>
    </location>
</feature>
<dbReference type="InterPro" id="IPR027417">
    <property type="entry name" value="P-loop_NTPase"/>
</dbReference>
<dbReference type="PANTHER" id="PTHR22674">
    <property type="entry name" value="NTPASE, KAP FAMILY P-LOOP DOMAIN-CONTAINING 1"/>
    <property type="match status" value="1"/>
</dbReference>
<dbReference type="SUPFAM" id="SSF52540">
    <property type="entry name" value="P-loop containing nucleoside triphosphate hydrolases"/>
    <property type="match status" value="1"/>
</dbReference>
<evidence type="ECO:0000313" key="3">
    <source>
        <dbReference type="Proteomes" id="UP001596380"/>
    </source>
</evidence>
<accession>A0ABW2CZQ4</accession>